<proteinExistence type="predicted"/>
<evidence type="ECO:0008006" key="3">
    <source>
        <dbReference type="Google" id="ProtNLM"/>
    </source>
</evidence>
<accession>A0A543IZ21</accession>
<reference evidence="1 2" key="1">
    <citation type="submission" date="2019-06" db="EMBL/GenBank/DDBJ databases">
        <title>Sequencing the genomes of 1000 actinobacteria strains.</title>
        <authorList>
            <person name="Klenk H.-P."/>
        </authorList>
    </citation>
    <scope>NUCLEOTIDE SEQUENCE [LARGE SCALE GENOMIC DNA]</scope>
    <source>
        <strain evidence="1 2">DSM 43186</strain>
    </source>
</reference>
<dbReference type="Proteomes" id="UP000319213">
    <property type="component" value="Unassembled WGS sequence"/>
</dbReference>
<organism evidence="1 2">
    <name type="scientific">Thermopolyspora flexuosa</name>
    <dbReference type="NCBI Taxonomy" id="103836"/>
    <lineage>
        <taxon>Bacteria</taxon>
        <taxon>Bacillati</taxon>
        <taxon>Actinomycetota</taxon>
        <taxon>Actinomycetes</taxon>
        <taxon>Streptosporangiales</taxon>
        <taxon>Streptosporangiaceae</taxon>
        <taxon>Thermopolyspora</taxon>
    </lineage>
</organism>
<gene>
    <name evidence="1" type="ORF">FHX40_2527</name>
</gene>
<keyword evidence="2" id="KW-1185">Reference proteome</keyword>
<name>A0A543IZ21_9ACTN</name>
<dbReference type="RefSeq" id="WP_142259765.1">
    <property type="nucleotide sequence ID" value="NZ_BMPV01000001.1"/>
</dbReference>
<comment type="caution">
    <text evidence="1">The sequence shown here is derived from an EMBL/GenBank/DDBJ whole genome shotgun (WGS) entry which is preliminary data.</text>
</comment>
<evidence type="ECO:0000313" key="2">
    <source>
        <dbReference type="Proteomes" id="UP000319213"/>
    </source>
</evidence>
<evidence type="ECO:0000313" key="1">
    <source>
        <dbReference type="EMBL" id="TQM75807.1"/>
    </source>
</evidence>
<dbReference type="EMBL" id="VFPQ01000001">
    <property type="protein sequence ID" value="TQM75807.1"/>
    <property type="molecule type" value="Genomic_DNA"/>
</dbReference>
<sequence>MKRRYVMADLAGGRGELGWTPDSLWFVASRVHSYGRASTAAADARDEARRRLPAYRNAADLRLHEAITLAREGGHREALRLATRTVDDLAPAYRSQVIVHTTRQVQELIPPAQRPGSVFDDYRTVVLGVSTVV</sequence>
<dbReference type="AlphaFoldDB" id="A0A543IZ21"/>
<protein>
    <recommendedName>
        <fullName evidence="3">Transcriptional activator</fullName>
    </recommendedName>
</protein>